<feature type="domain" description="Type I restriction modification DNA specificity" evidence="4">
    <location>
        <begin position="4"/>
        <end position="159"/>
    </location>
</feature>
<accession>A0A1Z4BXH0</accession>
<evidence type="ECO:0000259" key="4">
    <source>
        <dbReference type="Pfam" id="PF01420"/>
    </source>
</evidence>
<keyword evidence="2" id="KW-0680">Restriction system</keyword>
<dbReference type="Pfam" id="PF01420">
    <property type="entry name" value="Methylase_S"/>
    <property type="match status" value="2"/>
</dbReference>
<dbReference type="GO" id="GO:0004519">
    <property type="term" value="F:endonuclease activity"/>
    <property type="evidence" value="ECO:0007669"/>
    <property type="project" value="UniProtKB-KW"/>
</dbReference>
<sequence length="357" mass="40110">MKKVKWGKHRIEKLFGKSTRGKRLKSDDRISGTLPFVTAGETDEGISAFIGNDVTVFSENTTTIDMFGSAKYRNYKYGCDDHIAVVHTENLPKFAALFVTAAIHKSSYTGKFDYGRNFYAKDADELNILLPTKNGEIDFEFMESFIAELEAERIAELEAYLLATGLKDYTLTAEEQQVLDDFENVKWQTFNLEKLFGKSTRGKRLKSADRISGTLPFVTAGEADEGVSAFIGNDVTVFSENTTTIDMFGSAKYRNYKYGCDDHIAVVHTENLPKFAAIFVTMAIHNSSYTGKFNYGRNFYAKDADELNILLPTQTNQPTNQPNYAIMETFISAIQKLIIKEVVLYADKKIAATKEVV</sequence>
<reference evidence="5 6" key="1">
    <citation type="submission" date="2017-06" db="EMBL/GenBank/DDBJ databases">
        <title>Genome Sequencing of the methanotroph Methylovulum psychrotolerants str. HV10-M2 isolated from a high-altitude environment.</title>
        <authorList>
            <person name="Mateos-Rivera A."/>
        </authorList>
    </citation>
    <scope>NUCLEOTIDE SEQUENCE [LARGE SCALE GENOMIC DNA]</scope>
    <source>
        <strain evidence="5 6">HV10_M2</strain>
    </source>
</reference>
<comment type="similarity">
    <text evidence="1">Belongs to the type-I restriction system S methylase family.</text>
</comment>
<dbReference type="GO" id="GO:0003677">
    <property type="term" value="F:DNA binding"/>
    <property type="evidence" value="ECO:0007669"/>
    <property type="project" value="UniProtKB-KW"/>
</dbReference>
<evidence type="ECO:0000256" key="1">
    <source>
        <dbReference type="ARBA" id="ARBA00010923"/>
    </source>
</evidence>
<dbReference type="InterPro" id="IPR044946">
    <property type="entry name" value="Restrct_endonuc_typeI_TRD_sf"/>
</dbReference>
<keyword evidence="5" id="KW-0255">Endonuclease</keyword>
<dbReference type="RefSeq" id="WP_088618837.1">
    <property type="nucleotide sequence ID" value="NZ_CP022129.1"/>
</dbReference>
<organism evidence="5 6">
    <name type="scientific">Methylovulum psychrotolerans</name>
    <dbReference type="NCBI Taxonomy" id="1704499"/>
    <lineage>
        <taxon>Bacteria</taxon>
        <taxon>Pseudomonadati</taxon>
        <taxon>Pseudomonadota</taxon>
        <taxon>Gammaproteobacteria</taxon>
        <taxon>Methylococcales</taxon>
        <taxon>Methylococcaceae</taxon>
        <taxon>Methylovulum</taxon>
    </lineage>
</organism>
<proteinExistence type="inferred from homology"/>
<dbReference type="InterPro" id="IPR000055">
    <property type="entry name" value="Restrct_endonuc_typeI_TRD"/>
</dbReference>
<dbReference type="EMBL" id="CP022129">
    <property type="protein sequence ID" value="ASF45962.1"/>
    <property type="molecule type" value="Genomic_DNA"/>
</dbReference>
<keyword evidence="6" id="KW-1185">Reference proteome</keyword>
<feature type="domain" description="Type I restriction modification DNA specificity" evidence="4">
    <location>
        <begin position="184"/>
        <end position="342"/>
    </location>
</feature>
<gene>
    <name evidence="5" type="ORF">CEK71_07640</name>
</gene>
<dbReference type="Gene3D" id="3.90.220.20">
    <property type="entry name" value="DNA methylase specificity domains"/>
    <property type="match status" value="2"/>
</dbReference>
<dbReference type="AlphaFoldDB" id="A0A1Z4BXH0"/>
<dbReference type="OrthoDB" id="1100212at2"/>
<name>A0A1Z4BXH0_9GAMM</name>
<dbReference type="SUPFAM" id="SSF116734">
    <property type="entry name" value="DNA methylase specificity domain"/>
    <property type="match status" value="2"/>
</dbReference>
<dbReference type="GO" id="GO:0009307">
    <property type="term" value="P:DNA restriction-modification system"/>
    <property type="evidence" value="ECO:0007669"/>
    <property type="project" value="UniProtKB-KW"/>
</dbReference>
<dbReference type="REBASE" id="209090">
    <property type="entry name" value="S.MpsM2ORF7635P"/>
</dbReference>
<dbReference type="Proteomes" id="UP000197019">
    <property type="component" value="Chromosome"/>
</dbReference>
<evidence type="ECO:0000313" key="5">
    <source>
        <dbReference type="EMBL" id="ASF45962.1"/>
    </source>
</evidence>
<evidence type="ECO:0000313" key="6">
    <source>
        <dbReference type="Proteomes" id="UP000197019"/>
    </source>
</evidence>
<keyword evidence="5" id="KW-0540">Nuclease</keyword>
<evidence type="ECO:0000256" key="3">
    <source>
        <dbReference type="ARBA" id="ARBA00023125"/>
    </source>
</evidence>
<keyword evidence="3" id="KW-0238">DNA-binding</keyword>
<keyword evidence="5" id="KW-0378">Hydrolase</keyword>
<dbReference type="KEGG" id="mpsy:CEK71_07640"/>
<protein>
    <submittedName>
        <fullName evidence="5">Restriction endonuclease</fullName>
    </submittedName>
</protein>
<evidence type="ECO:0000256" key="2">
    <source>
        <dbReference type="ARBA" id="ARBA00022747"/>
    </source>
</evidence>